<evidence type="ECO:0000256" key="2">
    <source>
        <dbReference type="ARBA" id="ARBA00004651"/>
    </source>
</evidence>
<dbReference type="STRING" id="1133569.FD21_GL001890"/>
<dbReference type="SUPFAM" id="SSF51261">
    <property type="entry name" value="Duplicated hybrid motif"/>
    <property type="match status" value="1"/>
</dbReference>
<organism evidence="9 10">
    <name type="scientific">Liquorilactobacillus vini DSM 20605</name>
    <dbReference type="NCBI Taxonomy" id="1133569"/>
    <lineage>
        <taxon>Bacteria</taxon>
        <taxon>Bacillati</taxon>
        <taxon>Bacillota</taxon>
        <taxon>Bacilli</taxon>
        <taxon>Lactobacillales</taxon>
        <taxon>Lactobacillaceae</taxon>
        <taxon>Liquorilactobacillus</taxon>
    </lineage>
</organism>
<dbReference type="AlphaFoldDB" id="A0A0R2CMA2"/>
<dbReference type="NCBIfam" id="TIGR00830">
    <property type="entry name" value="PTBA"/>
    <property type="match status" value="1"/>
</dbReference>
<dbReference type="PROSITE" id="PS51093">
    <property type="entry name" value="PTS_EIIA_TYPE_1"/>
    <property type="match status" value="1"/>
</dbReference>
<keyword evidence="4" id="KW-0762">Sugar transport</keyword>
<keyword evidence="6" id="KW-0598">Phosphotransferase system</keyword>
<dbReference type="PROSITE" id="PS00371">
    <property type="entry name" value="PTS_EIIA_TYPE_1_HIS"/>
    <property type="match status" value="1"/>
</dbReference>
<name>A0A0R2CMA2_9LACO</name>
<keyword evidence="7" id="KW-0418">Kinase</keyword>
<keyword evidence="10" id="KW-1185">Reference proteome</keyword>
<comment type="caution">
    <text evidence="9">The sequence shown here is derived from an EMBL/GenBank/DDBJ whole genome shotgun (WGS) entry which is preliminary data.</text>
</comment>
<protein>
    <submittedName>
        <fullName evidence="9">Trehalose PTS II ABC</fullName>
    </submittedName>
</protein>
<sequence>MVGLFGFKKKKSGPTTELTAPVNGNLISLSKVQDAVFSGGAMGKGLGIEPVSGEISAPVAGEISMIAETKHALGIKTADGLDVLLHLGVDTVGLNGKPFEVYVKKGQQVKAGQKLMAMDLAAVKAAGLPTTVILVITNSADQAIELQPIAEQQVSVGQSVATLIHEKE</sequence>
<evidence type="ECO:0000256" key="3">
    <source>
        <dbReference type="ARBA" id="ARBA00022448"/>
    </source>
</evidence>
<dbReference type="GO" id="GO:0005737">
    <property type="term" value="C:cytoplasm"/>
    <property type="evidence" value="ECO:0007669"/>
    <property type="project" value="UniProtKB-SubCell"/>
</dbReference>
<dbReference type="EMBL" id="AYYX01000007">
    <property type="protein sequence ID" value="KRM89318.1"/>
    <property type="molecule type" value="Genomic_DNA"/>
</dbReference>
<dbReference type="GO" id="GO:0005886">
    <property type="term" value="C:plasma membrane"/>
    <property type="evidence" value="ECO:0007669"/>
    <property type="project" value="UniProtKB-SubCell"/>
</dbReference>
<comment type="subcellular location">
    <subcellularLocation>
        <location evidence="2">Cell membrane</location>
        <topology evidence="2">Multi-pass membrane protein</topology>
    </subcellularLocation>
    <subcellularLocation>
        <location evidence="1">Cytoplasm</location>
    </subcellularLocation>
</comment>
<evidence type="ECO:0000259" key="8">
    <source>
        <dbReference type="PROSITE" id="PS51093"/>
    </source>
</evidence>
<dbReference type="Proteomes" id="UP000051576">
    <property type="component" value="Unassembled WGS sequence"/>
</dbReference>
<evidence type="ECO:0000313" key="10">
    <source>
        <dbReference type="Proteomes" id="UP000051576"/>
    </source>
</evidence>
<evidence type="ECO:0000256" key="5">
    <source>
        <dbReference type="ARBA" id="ARBA00022679"/>
    </source>
</evidence>
<dbReference type="FunFam" id="2.70.70.10:FF:000001">
    <property type="entry name" value="PTS system glucose-specific IIA component"/>
    <property type="match status" value="1"/>
</dbReference>
<dbReference type="InterPro" id="IPR050890">
    <property type="entry name" value="PTS_EIIA_component"/>
</dbReference>
<dbReference type="GO" id="GO:0009401">
    <property type="term" value="P:phosphoenolpyruvate-dependent sugar phosphotransferase system"/>
    <property type="evidence" value="ECO:0007669"/>
    <property type="project" value="UniProtKB-KW"/>
</dbReference>
<dbReference type="GO" id="GO:0016301">
    <property type="term" value="F:kinase activity"/>
    <property type="evidence" value="ECO:0007669"/>
    <property type="project" value="UniProtKB-KW"/>
</dbReference>
<dbReference type="PANTHER" id="PTHR45008:SF1">
    <property type="entry name" value="PTS SYSTEM GLUCOSE-SPECIFIC EIIA COMPONENT"/>
    <property type="match status" value="1"/>
</dbReference>
<feature type="domain" description="PTS EIIA type-1" evidence="8">
    <location>
        <begin position="34"/>
        <end position="138"/>
    </location>
</feature>
<reference evidence="9 10" key="1">
    <citation type="journal article" date="2015" name="Genome Announc.">
        <title>Expanding the biotechnology potential of lactobacilli through comparative genomics of 213 strains and associated genera.</title>
        <authorList>
            <person name="Sun Z."/>
            <person name="Harris H.M."/>
            <person name="McCann A."/>
            <person name="Guo C."/>
            <person name="Argimon S."/>
            <person name="Zhang W."/>
            <person name="Yang X."/>
            <person name="Jeffery I.B."/>
            <person name="Cooney J.C."/>
            <person name="Kagawa T.F."/>
            <person name="Liu W."/>
            <person name="Song Y."/>
            <person name="Salvetti E."/>
            <person name="Wrobel A."/>
            <person name="Rasinkangas P."/>
            <person name="Parkhill J."/>
            <person name="Rea M.C."/>
            <person name="O'Sullivan O."/>
            <person name="Ritari J."/>
            <person name="Douillard F.P."/>
            <person name="Paul Ross R."/>
            <person name="Yang R."/>
            <person name="Briner A.E."/>
            <person name="Felis G.E."/>
            <person name="de Vos W.M."/>
            <person name="Barrangou R."/>
            <person name="Klaenhammer T.R."/>
            <person name="Caufield P.W."/>
            <person name="Cui Y."/>
            <person name="Zhang H."/>
            <person name="O'Toole P.W."/>
        </authorList>
    </citation>
    <scope>NUCLEOTIDE SEQUENCE [LARGE SCALE GENOMIC DNA]</scope>
    <source>
        <strain evidence="9 10">DSM 20605</strain>
    </source>
</reference>
<dbReference type="Gene3D" id="2.70.70.10">
    <property type="entry name" value="Glucose Permease (Domain IIA)"/>
    <property type="match status" value="1"/>
</dbReference>
<keyword evidence="3" id="KW-0813">Transport</keyword>
<dbReference type="Pfam" id="PF00358">
    <property type="entry name" value="PTS_EIIA_1"/>
    <property type="match status" value="1"/>
</dbReference>
<evidence type="ECO:0000313" key="9">
    <source>
        <dbReference type="EMBL" id="KRM89318.1"/>
    </source>
</evidence>
<accession>A0A0R2CMA2</accession>
<evidence type="ECO:0000256" key="7">
    <source>
        <dbReference type="ARBA" id="ARBA00022777"/>
    </source>
</evidence>
<keyword evidence="5" id="KW-0808">Transferase</keyword>
<evidence type="ECO:0000256" key="1">
    <source>
        <dbReference type="ARBA" id="ARBA00004496"/>
    </source>
</evidence>
<dbReference type="InterPro" id="IPR011055">
    <property type="entry name" value="Dup_hybrid_motif"/>
</dbReference>
<dbReference type="eggNOG" id="COG2190">
    <property type="taxonomic scope" value="Bacteria"/>
</dbReference>
<proteinExistence type="predicted"/>
<gene>
    <name evidence="9" type="ORF">FD21_GL001890</name>
</gene>
<evidence type="ECO:0000256" key="6">
    <source>
        <dbReference type="ARBA" id="ARBA00022683"/>
    </source>
</evidence>
<dbReference type="PANTHER" id="PTHR45008">
    <property type="entry name" value="PTS SYSTEM GLUCOSE-SPECIFIC EIIA COMPONENT"/>
    <property type="match status" value="1"/>
</dbReference>
<evidence type="ECO:0000256" key="4">
    <source>
        <dbReference type="ARBA" id="ARBA00022597"/>
    </source>
</evidence>
<dbReference type="InterPro" id="IPR001127">
    <property type="entry name" value="PTS_EIIA_1_perm"/>
</dbReference>
<dbReference type="PATRIC" id="fig|1133569.4.peg.2045"/>